<accession>A0ABT0GE77</accession>
<proteinExistence type="predicted"/>
<evidence type="ECO:0000313" key="1">
    <source>
        <dbReference type="EMBL" id="MCK7592831.1"/>
    </source>
</evidence>
<sequence length="170" mass="16313">MQISPSQVVVQLASTSFGSAEMPVFSISTSPSPSGQAGTVQISALARAMAGVAPVGATPQLNLAVQYVGSFGTGSSLSFTPFSPAAAAADRYSVIDSDPGEAARTAAADAAAEKLAAEQVAAGAAQQAEPIPLAASLPAAPAPAPVASAAYASTASAAPAPAATTVDVSV</sequence>
<comment type="caution">
    <text evidence="1">The sequence shown here is derived from an EMBL/GenBank/DDBJ whole genome shotgun (WGS) entry which is preliminary data.</text>
</comment>
<protein>
    <submittedName>
        <fullName evidence="1">Uncharacterized protein</fullName>
    </submittedName>
</protein>
<reference evidence="1" key="1">
    <citation type="submission" date="2022-04" db="EMBL/GenBank/DDBJ databases">
        <title>Lysobacter sp. CAU 1642 isolated from sea sand.</title>
        <authorList>
            <person name="Kim W."/>
        </authorList>
    </citation>
    <scope>NUCLEOTIDE SEQUENCE</scope>
    <source>
        <strain evidence="1">CAU 1642</strain>
    </source>
</reference>
<name>A0ABT0GE77_9GAMM</name>
<dbReference type="Proteomes" id="UP001431449">
    <property type="component" value="Unassembled WGS sequence"/>
</dbReference>
<gene>
    <name evidence="1" type="ORF">M0G41_04015</name>
</gene>
<dbReference type="EMBL" id="JALNMH010000002">
    <property type="protein sequence ID" value="MCK7592831.1"/>
    <property type="molecule type" value="Genomic_DNA"/>
</dbReference>
<evidence type="ECO:0000313" key="2">
    <source>
        <dbReference type="Proteomes" id="UP001431449"/>
    </source>
</evidence>
<dbReference type="RefSeq" id="WP_248205315.1">
    <property type="nucleotide sequence ID" value="NZ_JALNMH010000002.1"/>
</dbReference>
<organism evidence="1 2">
    <name type="scientific">Pseudomarimonas salicorniae</name>
    <dbReference type="NCBI Taxonomy" id="2933270"/>
    <lineage>
        <taxon>Bacteria</taxon>
        <taxon>Pseudomonadati</taxon>
        <taxon>Pseudomonadota</taxon>
        <taxon>Gammaproteobacteria</taxon>
        <taxon>Lysobacterales</taxon>
        <taxon>Lysobacteraceae</taxon>
        <taxon>Pseudomarimonas</taxon>
    </lineage>
</organism>
<keyword evidence="2" id="KW-1185">Reference proteome</keyword>